<dbReference type="RefSeq" id="WP_203768332.1">
    <property type="nucleotide sequence ID" value="NZ_BAAAYJ010000035.1"/>
</dbReference>
<dbReference type="GO" id="GO:0016491">
    <property type="term" value="F:oxidoreductase activity"/>
    <property type="evidence" value="ECO:0007669"/>
    <property type="project" value="InterPro"/>
</dbReference>
<dbReference type="AlphaFoldDB" id="A0A919JHF3"/>
<evidence type="ECO:0000313" key="3">
    <source>
        <dbReference type="Proteomes" id="UP000647172"/>
    </source>
</evidence>
<keyword evidence="3" id="KW-1185">Reference proteome</keyword>
<protein>
    <submittedName>
        <fullName evidence="2">Dehydrogenase</fullName>
    </submittedName>
</protein>
<comment type="caution">
    <text evidence="2">The sequence shown here is derived from an EMBL/GenBank/DDBJ whole genome shotgun (WGS) entry which is preliminary data.</text>
</comment>
<organism evidence="2 3">
    <name type="scientific">Actinoplanes nipponensis</name>
    <dbReference type="NCBI Taxonomy" id="135950"/>
    <lineage>
        <taxon>Bacteria</taxon>
        <taxon>Bacillati</taxon>
        <taxon>Actinomycetota</taxon>
        <taxon>Actinomycetes</taxon>
        <taxon>Micromonosporales</taxon>
        <taxon>Micromonosporaceae</taxon>
        <taxon>Actinoplanes</taxon>
    </lineage>
</organism>
<name>A0A919JHF3_9ACTN</name>
<proteinExistence type="predicted"/>
<dbReference type="InterPro" id="IPR036188">
    <property type="entry name" value="FAD/NAD-bd_sf"/>
</dbReference>
<dbReference type="InterPro" id="IPR002937">
    <property type="entry name" value="Amino_oxidase"/>
</dbReference>
<dbReference type="SUPFAM" id="SSF51905">
    <property type="entry name" value="FAD/NAD(P)-binding domain"/>
    <property type="match status" value="1"/>
</dbReference>
<evidence type="ECO:0000259" key="1">
    <source>
        <dbReference type="Pfam" id="PF01593"/>
    </source>
</evidence>
<dbReference type="PANTHER" id="PTHR42923">
    <property type="entry name" value="PROTOPORPHYRINOGEN OXIDASE"/>
    <property type="match status" value="1"/>
</dbReference>
<dbReference type="InterPro" id="IPR050464">
    <property type="entry name" value="Zeta_carotene_desat/Oxidored"/>
</dbReference>
<gene>
    <name evidence="2" type="ORF">Ani05nite_26710</name>
</gene>
<dbReference type="Proteomes" id="UP000647172">
    <property type="component" value="Unassembled WGS sequence"/>
</dbReference>
<feature type="domain" description="Amine oxidase" evidence="1">
    <location>
        <begin position="37"/>
        <end position="479"/>
    </location>
</feature>
<evidence type="ECO:0000313" key="2">
    <source>
        <dbReference type="EMBL" id="GIE49137.1"/>
    </source>
</evidence>
<dbReference type="EMBL" id="BOMQ01000030">
    <property type="protein sequence ID" value="GIE49137.1"/>
    <property type="molecule type" value="Genomic_DNA"/>
</dbReference>
<reference evidence="2" key="1">
    <citation type="submission" date="2021-01" db="EMBL/GenBank/DDBJ databases">
        <title>Whole genome shotgun sequence of Actinoplanes nipponensis NBRC 14063.</title>
        <authorList>
            <person name="Komaki H."/>
            <person name="Tamura T."/>
        </authorList>
    </citation>
    <scope>NUCLEOTIDE SEQUENCE</scope>
    <source>
        <strain evidence="2">NBRC 14063</strain>
    </source>
</reference>
<dbReference type="Gene3D" id="3.50.50.60">
    <property type="entry name" value="FAD/NAD(P)-binding domain"/>
    <property type="match status" value="1"/>
</dbReference>
<dbReference type="PANTHER" id="PTHR42923:SF43">
    <property type="entry name" value="AMINE OXIDASE"/>
    <property type="match status" value="1"/>
</dbReference>
<sequence length="504" mass="55239">MIRRLGGERAHLVVRSRPDLPRTVTGPVTAIVVGGGIAGVTAALLLAERGVTVTLLEREAQLGGRLAAWPRTLPDGTRHMVEHGFHGFFRQYYNWRNVLRRIDPRLSFLRPAGRYPIISQEWPEESFAGLPRTPPANLLALLARSPSMRLRELRGLDGTAALPLLSYDREETYRRFDGVSAKDFLDALGMPPRARAMLFDVFAHSFFNHQEDMSAAEMLMQFHFYFLRNPEGLDFDAPTEDYETAVWSPLARQFEALGGRIRTGVAVERIEPGWTVSVRGGESLTADHVVLAADPGAARAIAAASPGLARHAPVLAGQLASVATTAPYAVSRLWTDRDCRPERAVFSSVSREATLDSITLYHRIERAAGQWARRAGGSVIELHAYAAPTGLTAAELTKRMWGELGGLWPETVDMTIRHVEERVGDDAPAFDVGSDATRPGVVTDADGLYLAGDWVRMPFPSALMERAASSAILAVNAILDRHGAGPHQVWSVAPRGLLARSRRP</sequence>
<dbReference type="Pfam" id="PF01593">
    <property type="entry name" value="Amino_oxidase"/>
    <property type="match status" value="1"/>
</dbReference>
<accession>A0A919JHF3</accession>